<evidence type="ECO:0000313" key="1">
    <source>
        <dbReference type="EMBL" id="JAD54531.1"/>
    </source>
</evidence>
<accession>A0A0A9ATT0</accession>
<sequence>MNHTGASTIRLLTCGPARAMCPVASDLVLVISV</sequence>
<dbReference type="EMBL" id="GBRH01243364">
    <property type="protein sequence ID" value="JAD54531.1"/>
    <property type="molecule type" value="Transcribed_RNA"/>
</dbReference>
<reference evidence="1" key="1">
    <citation type="submission" date="2014-09" db="EMBL/GenBank/DDBJ databases">
        <authorList>
            <person name="Magalhaes I.L.F."/>
            <person name="Oliveira U."/>
            <person name="Santos F.R."/>
            <person name="Vidigal T.H.D.A."/>
            <person name="Brescovit A.D."/>
            <person name="Santos A.J."/>
        </authorList>
    </citation>
    <scope>NUCLEOTIDE SEQUENCE</scope>
    <source>
        <tissue evidence="1">Shoot tissue taken approximately 20 cm above the soil surface</tissue>
    </source>
</reference>
<protein>
    <submittedName>
        <fullName evidence="1">Uncharacterized protein</fullName>
    </submittedName>
</protein>
<reference evidence="1" key="2">
    <citation type="journal article" date="2015" name="Data Brief">
        <title>Shoot transcriptome of the giant reed, Arundo donax.</title>
        <authorList>
            <person name="Barrero R.A."/>
            <person name="Guerrero F.D."/>
            <person name="Moolhuijzen P."/>
            <person name="Goolsby J.A."/>
            <person name="Tidwell J."/>
            <person name="Bellgard S.E."/>
            <person name="Bellgard M.I."/>
        </authorList>
    </citation>
    <scope>NUCLEOTIDE SEQUENCE</scope>
    <source>
        <tissue evidence="1">Shoot tissue taken approximately 20 cm above the soil surface</tissue>
    </source>
</reference>
<dbReference type="AlphaFoldDB" id="A0A0A9ATT0"/>
<name>A0A0A9ATT0_ARUDO</name>
<proteinExistence type="predicted"/>
<organism evidence="1">
    <name type="scientific">Arundo donax</name>
    <name type="common">Giant reed</name>
    <name type="synonym">Donax arundinaceus</name>
    <dbReference type="NCBI Taxonomy" id="35708"/>
    <lineage>
        <taxon>Eukaryota</taxon>
        <taxon>Viridiplantae</taxon>
        <taxon>Streptophyta</taxon>
        <taxon>Embryophyta</taxon>
        <taxon>Tracheophyta</taxon>
        <taxon>Spermatophyta</taxon>
        <taxon>Magnoliopsida</taxon>
        <taxon>Liliopsida</taxon>
        <taxon>Poales</taxon>
        <taxon>Poaceae</taxon>
        <taxon>PACMAD clade</taxon>
        <taxon>Arundinoideae</taxon>
        <taxon>Arundineae</taxon>
        <taxon>Arundo</taxon>
    </lineage>
</organism>